<dbReference type="PANTHER" id="PTHR21666">
    <property type="entry name" value="PEPTIDASE-RELATED"/>
    <property type="match status" value="1"/>
</dbReference>
<dbReference type="RefSeq" id="WP_342715173.1">
    <property type="nucleotide sequence ID" value="NZ_FOFR01000010.1"/>
</dbReference>
<dbReference type="Proteomes" id="UP000199352">
    <property type="component" value="Unassembled WGS sequence"/>
</dbReference>
<dbReference type="CDD" id="cd12797">
    <property type="entry name" value="M23_peptidase"/>
    <property type="match status" value="1"/>
</dbReference>
<dbReference type="PANTHER" id="PTHR21666:SF270">
    <property type="entry name" value="MUREIN HYDROLASE ACTIVATOR ENVC"/>
    <property type="match status" value="1"/>
</dbReference>
<dbReference type="InterPro" id="IPR011055">
    <property type="entry name" value="Dup_hybrid_motif"/>
</dbReference>
<dbReference type="EMBL" id="FOFR01000010">
    <property type="protein sequence ID" value="SER34578.1"/>
    <property type="molecule type" value="Genomic_DNA"/>
</dbReference>
<protein>
    <submittedName>
        <fullName evidence="3">Murein DD-endopeptidase MepM and murein hydrolase activator NlpD, contain LysM domain</fullName>
    </submittedName>
</protein>
<organism evidence="3 4">
    <name type="scientific">Lentzea xinjiangensis</name>
    <dbReference type="NCBI Taxonomy" id="402600"/>
    <lineage>
        <taxon>Bacteria</taxon>
        <taxon>Bacillati</taxon>
        <taxon>Actinomycetota</taxon>
        <taxon>Actinomycetes</taxon>
        <taxon>Pseudonocardiales</taxon>
        <taxon>Pseudonocardiaceae</taxon>
        <taxon>Lentzea</taxon>
    </lineage>
</organism>
<evidence type="ECO:0000313" key="4">
    <source>
        <dbReference type="Proteomes" id="UP000199352"/>
    </source>
</evidence>
<proteinExistence type="predicted"/>
<dbReference type="STRING" id="402600.SAMN05216188_110178"/>
<dbReference type="Gene3D" id="2.70.70.10">
    <property type="entry name" value="Glucose Permease (Domain IIA)"/>
    <property type="match status" value="1"/>
</dbReference>
<accession>A0A1H9NFA6</accession>
<dbReference type="SUPFAM" id="SSF51261">
    <property type="entry name" value="Duplicated hybrid motif"/>
    <property type="match status" value="1"/>
</dbReference>
<evidence type="ECO:0000259" key="2">
    <source>
        <dbReference type="Pfam" id="PF01551"/>
    </source>
</evidence>
<dbReference type="AlphaFoldDB" id="A0A1H9NFA6"/>
<feature type="domain" description="M23ase beta-sheet core" evidence="2">
    <location>
        <begin position="85"/>
        <end position="180"/>
    </location>
</feature>
<keyword evidence="3" id="KW-0378">Hydrolase</keyword>
<reference evidence="4" key="1">
    <citation type="submission" date="2016-10" db="EMBL/GenBank/DDBJ databases">
        <authorList>
            <person name="Varghese N."/>
            <person name="Submissions S."/>
        </authorList>
    </citation>
    <scope>NUCLEOTIDE SEQUENCE [LARGE SCALE GENOMIC DNA]</scope>
    <source>
        <strain evidence="4">CGMCC 4.3525</strain>
    </source>
</reference>
<keyword evidence="4" id="KW-1185">Reference proteome</keyword>
<sequence>MTSSSRTTPAAPPRSTAWAATPPRPPIFAIARTASEGSTEAAKLVRNQQLTIEREAVKAEKRRPKFVRPAVGEFSSTYGGRWGTMHFSIDIAGPIGTPVLSAADGVVVEAGHASGFGLRVRVPHADGTVTVYGHVDTYSVRAGQPVKAGRQIARMGNLGFSTGPHLHFEVWEPGGRKVNPLAWLNERGVTV</sequence>
<feature type="region of interest" description="Disordered" evidence="1">
    <location>
        <begin position="1"/>
        <end position="25"/>
    </location>
</feature>
<evidence type="ECO:0000313" key="3">
    <source>
        <dbReference type="EMBL" id="SER34578.1"/>
    </source>
</evidence>
<dbReference type="InterPro" id="IPR016047">
    <property type="entry name" value="M23ase_b-sheet_dom"/>
</dbReference>
<name>A0A1H9NFA6_9PSEU</name>
<dbReference type="InterPro" id="IPR050570">
    <property type="entry name" value="Cell_wall_metabolism_enzyme"/>
</dbReference>
<gene>
    <name evidence="3" type="ORF">SAMN05216188_110178</name>
</gene>
<dbReference type="GO" id="GO:0004222">
    <property type="term" value="F:metalloendopeptidase activity"/>
    <property type="evidence" value="ECO:0007669"/>
    <property type="project" value="TreeGrafter"/>
</dbReference>
<dbReference type="Pfam" id="PF01551">
    <property type="entry name" value="Peptidase_M23"/>
    <property type="match status" value="1"/>
</dbReference>
<evidence type="ECO:0000256" key="1">
    <source>
        <dbReference type="SAM" id="MobiDB-lite"/>
    </source>
</evidence>